<keyword evidence="7" id="KW-0443">Lipid metabolism</keyword>
<dbReference type="Gene3D" id="1.10.1040.50">
    <property type="match status" value="1"/>
</dbReference>
<comment type="similarity">
    <text evidence="2">In the central section; belongs to the 3-hydroxyacyl-CoA dehydrogenase family.</text>
</comment>
<dbReference type="Gene3D" id="3.40.50.720">
    <property type="entry name" value="NAD(P)-binding Rossmann-like Domain"/>
    <property type="match status" value="1"/>
</dbReference>
<comment type="pathway">
    <text evidence="1">Lipid metabolism; fatty acid beta-oxidation.</text>
</comment>
<dbReference type="InterPro" id="IPR029045">
    <property type="entry name" value="ClpP/crotonase-like_dom_sf"/>
</dbReference>
<dbReference type="CDD" id="cd06558">
    <property type="entry name" value="crotonase-like"/>
    <property type="match status" value="1"/>
</dbReference>
<evidence type="ECO:0000256" key="5">
    <source>
        <dbReference type="ARBA" id="ARBA00023002"/>
    </source>
</evidence>
<dbReference type="FunFam" id="3.40.50.720:FF:000009">
    <property type="entry name" value="Fatty oxidation complex, alpha subunit"/>
    <property type="match status" value="1"/>
</dbReference>
<evidence type="ECO:0000256" key="8">
    <source>
        <dbReference type="ARBA" id="ARBA00023239"/>
    </source>
</evidence>
<dbReference type="InterPro" id="IPR008927">
    <property type="entry name" value="6-PGluconate_DH-like_C_sf"/>
</dbReference>
<dbReference type="SUPFAM" id="SSF52096">
    <property type="entry name" value="ClpP/crotonase"/>
    <property type="match status" value="1"/>
</dbReference>
<keyword evidence="14" id="KW-1185">Reference proteome</keyword>
<protein>
    <submittedName>
        <fullName evidence="13">3-hydroxyacyl-CoA dehydrogenase / enoyl-CoA hydratase / 3-hydroxybutyryl-CoA epimerase</fullName>
    </submittedName>
</protein>
<evidence type="ECO:0000256" key="7">
    <source>
        <dbReference type="ARBA" id="ARBA00023098"/>
    </source>
</evidence>
<dbReference type="Gene3D" id="3.90.226.10">
    <property type="entry name" value="2-enoyl-CoA Hydratase, Chain A, domain 1"/>
    <property type="match status" value="1"/>
</dbReference>
<dbReference type="EMBL" id="FNIJ01000020">
    <property type="protein sequence ID" value="SDP02946.1"/>
    <property type="molecule type" value="Genomic_DNA"/>
</dbReference>
<dbReference type="InterPro" id="IPR006176">
    <property type="entry name" value="3-OHacyl-CoA_DH_NAD-bd"/>
</dbReference>
<dbReference type="Pfam" id="PF00725">
    <property type="entry name" value="3HCDH"/>
    <property type="match status" value="2"/>
</dbReference>
<dbReference type="GO" id="GO:0070403">
    <property type="term" value="F:NAD+ binding"/>
    <property type="evidence" value="ECO:0007669"/>
    <property type="project" value="InterPro"/>
</dbReference>
<accession>A0A1H0PEB0</accession>
<reference evidence="14" key="1">
    <citation type="submission" date="2016-10" db="EMBL/GenBank/DDBJ databases">
        <authorList>
            <person name="Varghese N."/>
            <person name="Submissions S."/>
        </authorList>
    </citation>
    <scope>NUCLEOTIDE SEQUENCE [LARGE SCALE GENOMIC DNA]</scope>
    <source>
        <strain evidence="14">JCM 21621</strain>
    </source>
</reference>
<name>A0A1H0PEB0_9PSED</name>
<organism evidence="13 14">
    <name type="scientific">Pseudomonas jinjuensis</name>
    <dbReference type="NCBI Taxonomy" id="198616"/>
    <lineage>
        <taxon>Bacteria</taxon>
        <taxon>Pseudomonadati</taxon>
        <taxon>Pseudomonadota</taxon>
        <taxon>Gammaproteobacteria</taxon>
        <taxon>Pseudomonadales</taxon>
        <taxon>Pseudomonadaceae</taxon>
        <taxon>Pseudomonas</taxon>
    </lineage>
</organism>
<evidence type="ECO:0000256" key="4">
    <source>
        <dbReference type="ARBA" id="ARBA00022963"/>
    </source>
</evidence>
<dbReference type="GO" id="GO:0016509">
    <property type="term" value="F:long-chain (3S)-3-hydroxyacyl-CoA dehydrogenase (NAD+) activity"/>
    <property type="evidence" value="ECO:0007669"/>
    <property type="project" value="TreeGrafter"/>
</dbReference>
<dbReference type="SUPFAM" id="SSF51735">
    <property type="entry name" value="NAD(P)-binding Rossmann-fold domains"/>
    <property type="match status" value="1"/>
</dbReference>
<feature type="domain" description="3-hydroxyacyl-CoA dehydrogenase C-terminal" evidence="11">
    <location>
        <begin position="500"/>
        <end position="597"/>
    </location>
</feature>
<comment type="catalytic activity">
    <reaction evidence="10">
        <text>a (3S)-3-hydroxyacyl-CoA + NAD(+) = a 3-oxoacyl-CoA + NADH + H(+)</text>
        <dbReference type="Rhea" id="RHEA:22432"/>
        <dbReference type="ChEBI" id="CHEBI:15378"/>
        <dbReference type="ChEBI" id="CHEBI:57318"/>
        <dbReference type="ChEBI" id="CHEBI:57540"/>
        <dbReference type="ChEBI" id="CHEBI:57945"/>
        <dbReference type="ChEBI" id="CHEBI:90726"/>
        <dbReference type="EC" id="1.1.1.35"/>
    </reaction>
</comment>
<gene>
    <name evidence="13" type="ORF">SAMN05216193_12050</name>
</gene>
<evidence type="ECO:0000256" key="3">
    <source>
        <dbReference type="ARBA" id="ARBA00022832"/>
    </source>
</evidence>
<feature type="domain" description="3-hydroxyacyl-CoA dehydrogenase C-terminal" evidence="11">
    <location>
        <begin position="629"/>
        <end position="713"/>
    </location>
</feature>
<dbReference type="GO" id="GO:0004300">
    <property type="term" value="F:enoyl-CoA hydratase activity"/>
    <property type="evidence" value="ECO:0007669"/>
    <property type="project" value="TreeGrafter"/>
</dbReference>
<dbReference type="STRING" id="198616.SAMN05216193_12050"/>
<dbReference type="SUPFAM" id="SSF48179">
    <property type="entry name" value="6-phosphogluconate dehydrogenase C-terminal domain-like"/>
    <property type="match status" value="2"/>
</dbReference>
<dbReference type="InterPro" id="IPR001753">
    <property type="entry name" value="Enoyl-CoA_hydra/iso"/>
</dbReference>
<evidence type="ECO:0000256" key="9">
    <source>
        <dbReference type="ARBA" id="ARBA00023268"/>
    </source>
</evidence>
<dbReference type="UniPathway" id="UPA00659"/>
<dbReference type="InterPro" id="IPR036291">
    <property type="entry name" value="NAD(P)-bd_dom_sf"/>
</dbReference>
<evidence type="ECO:0000256" key="6">
    <source>
        <dbReference type="ARBA" id="ARBA00023027"/>
    </source>
</evidence>
<keyword evidence="5" id="KW-0560">Oxidoreductase</keyword>
<keyword evidence="4" id="KW-0442">Lipid degradation</keyword>
<keyword evidence="9" id="KW-0511">Multifunctional enzyme</keyword>
<evidence type="ECO:0000259" key="11">
    <source>
        <dbReference type="Pfam" id="PF00725"/>
    </source>
</evidence>
<evidence type="ECO:0000259" key="12">
    <source>
        <dbReference type="Pfam" id="PF02737"/>
    </source>
</evidence>
<sequence length="730" mass="78836">MTDYFKYAVDGDGLCTLTIDQPDSSTNVMDQNFLDSFRAAMERAWADEQVRGIIITSAKSSFIAGADLKTLEKTLTTVQDPESLYARCWAFSSFLRKLETAGKPVVAALNGAALGGGFEIALACHHRVAADVRGMAVGLPEVGVGLLPGAGGTQRYLRMLGVAKSLPLLLQGSQLKAARALELGLLDAVVAPEQLLEHARRWLLDSPDSVKPWDRKGFRVPGGNHVQQPDLAQLFLGTAANLQATTFHNMPAPLAITSCLYEGMQLPMDKALQVECKYFVKLNLDPVAGNMVRTLFINKTKADKLVRRPQGIATRSHSRIGVIGAGLMGAGVAFVAAQCGIEVVLIDRDQQAADNGKAYAQKRLQRDLEKGRISVEKVEQILARIHPTTAYESLSDVSLVVEAVFEDRQVKAEVFARAEAFMPADAVLASNTSALPITGLAEGTARPQNMVGLHFFSPVERMPLVEVIRGKATSDQCLAHAMDFVAQLRKTPILVNDSRGFFTSRFIGAFINEGVTMVQDGISPALIENVAKMTGYPVGPLSISDEVGLDLAYKGAVQAQKDLGPEHKPGSSVAVITRLVVDHERHGRKNGKGFYVYAEDGSKRLWSGLAEIWPQLAEEYQPTAEEVRKRMLFAQFADAARCLAEGVLTDPADGDIGGCFGVGFPMYLGGPFAAMDTLGIETVVRECDRLAASVDAERFAIPQLLRDMAAEGKTFHGANPVIPAREEEVA</sequence>
<keyword evidence="8" id="KW-0456">Lyase</keyword>
<dbReference type="GO" id="GO:0006635">
    <property type="term" value="P:fatty acid beta-oxidation"/>
    <property type="evidence" value="ECO:0007669"/>
    <property type="project" value="UniProtKB-UniPathway"/>
</dbReference>
<dbReference type="Pfam" id="PF02737">
    <property type="entry name" value="3HCDH_N"/>
    <property type="match status" value="1"/>
</dbReference>
<dbReference type="Proteomes" id="UP000242957">
    <property type="component" value="Unassembled WGS sequence"/>
</dbReference>
<dbReference type="OrthoDB" id="5389341at2"/>
<dbReference type="RefSeq" id="WP_084314100.1">
    <property type="nucleotide sequence ID" value="NZ_FNIJ01000020.1"/>
</dbReference>
<keyword evidence="6" id="KW-0520">NAD</keyword>
<evidence type="ECO:0000256" key="10">
    <source>
        <dbReference type="ARBA" id="ARBA00049556"/>
    </source>
</evidence>
<feature type="domain" description="3-hydroxyacyl-CoA dehydrogenase NAD binding" evidence="12">
    <location>
        <begin position="320"/>
        <end position="497"/>
    </location>
</feature>
<evidence type="ECO:0000313" key="13">
    <source>
        <dbReference type="EMBL" id="SDP02946.1"/>
    </source>
</evidence>
<dbReference type="PANTHER" id="PTHR43612">
    <property type="entry name" value="TRIFUNCTIONAL ENZYME SUBUNIT ALPHA"/>
    <property type="match status" value="1"/>
</dbReference>
<dbReference type="InterPro" id="IPR006108">
    <property type="entry name" value="3HC_DH_C"/>
</dbReference>
<evidence type="ECO:0000256" key="2">
    <source>
        <dbReference type="ARBA" id="ARBA00007005"/>
    </source>
</evidence>
<dbReference type="PANTHER" id="PTHR43612:SF3">
    <property type="entry name" value="TRIFUNCTIONAL ENZYME SUBUNIT ALPHA, MITOCHONDRIAL"/>
    <property type="match status" value="1"/>
</dbReference>
<dbReference type="AlphaFoldDB" id="A0A1H0PEB0"/>
<proteinExistence type="inferred from homology"/>
<dbReference type="InterPro" id="IPR050136">
    <property type="entry name" value="FA_oxidation_alpha_subunit"/>
</dbReference>
<evidence type="ECO:0000313" key="14">
    <source>
        <dbReference type="Proteomes" id="UP000242957"/>
    </source>
</evidence>
<dbReference type="Pfam" id="PF00378">
    <property type="entry name" value="ECH_1"/>
    <property type="match status" value="1"/>
</dbReference>
<evidence type="ECO:0000256" key="1">
    <source>
        <dbReference type="ARBA" id="ARBA00005005"/>
    </source>
</evidence>
<keyword evidence="3" id="KW-0276">Fatty acid metabolism</keyword>